<dbReference type="AlphaFoldDB" id="A0A6G4A0I4"/>
<dbReference type="InterPro" id="IPR012854">
    <property type="entry name" value="Cu_amine_oxidase-like_N"/>
</dbReference>
<comment type="caution">
    <text evidence="2">The sequence shown here is derived from an EMBL/GenBank/DDBJ whole genome shotgun (WGS) entry which is preliminary data.</text>
</comment>
<reference evidence="2" key="1">
    <citation type="submission" date="2020-02" db="EMBL/GenBank/DDBJ databases">
        <authorList>
            <person name="Shen X.-R."/>
            <person name="Zhang Y.-X."/>
        </authorList>
    </citation>
    <scope>NUCLEOTIDE SEQUENCE</scope>
    <source>
        <strain evidence="2">SYP-B3998</strain>
    </source>
</reference>
<proteinExistence type="predicted"/>
<name>A0A6G4A0I4_9BACL</name>
<dbReference type="InterPro" id="IPR036582">
    <property type="entry name" value="Mao_N_sf"/>
</dbReference>
<dbReference type="Pfam" id="PF07833">
    <property type="entry name" value="Cu_amine_oxidN1"/>
    <property type="match status" value="1"/>
</dbReference>
<evidence type="ECO:0000259" key="1">
    <source>
        <dbReference type="Pfam" id="PF07833"/>
    </source>
</evidence>
<dbReference type="SUPFAM" id="SSF55383">
    <property type="entry name" value="Copper amine oxidase, domain N"/>
    <property type="match status" value="1"/>
</dbReference>
<evidence type="ECO:0000313" key="2">
    <source>
        <dbReference type="EMBL" id="NEW07902.1"/>
    </source>
</evidence>
<sequence length="73" mass="8181">MLVIQRTTGEKKSLVNGVTMELTALAFIHNGSTFIPLRFIEEATGEDIICNANRAGRKQNKLSPVEYRYQLIA</sequence>
<accession>A0A6G4A0I4</accession>
<protein>
    <recommendedName>
        <fullName evidence="1">Copper amine oxidase-like N-terminal domain-containing protein</fullName>
    </recommendedName>
</protein>
<dbReference type="Gene3D" id="3.30.457.10">
    <property type="entry name" value="Copper amine oxidase-like, N-terminal domain"/>
    <property type="match status" value="1"/>
</dbReference>
<gene>
    <name evidence="2" type="ORF">GK047_18035</name>
</gene>
<feature type="domain" description="Copper amine oxidase-like N-terminal" evidence="1">
    <location>
        <begin position="4"/>
        <end position="51"/>
    </location>
</feature>
<organism evidence="2">
    <name type="scientific">Paenibacillus sp. SYP-B3998</name>
    <dbReference type="NCBI Taxonomy" id="2678564"/>
    <lineage>
        <taxon>Bacteria</taxon>
        <taxon>Bacillati</taxon>
        <taxon>Bacillota</taxon>
        <taxon>Bacilli</taxon>
        <taxon>Bacillales</taxon>
        <taxon>Paenibacillaceae</taxon>
        <taxon>Paenibacillus</taxon>
    </lineage>
</organism>
<dbReference type="EMBL" id="JAAIKC010000007">
    <property type="protein sequence ID" value="NEW07902.1"/>
    <property type="molecule type" value="Genomic_DNA"/>
</dbReference>